<dbReference type="RefSeq" id="WP_377490603.1">
    <property type="nucleotide sequence ID" value="NZ_JBHUOX010000028.1"/>
</dbReference>
<reference evidence="2" key="1">
    <citation type="journal article" date="2019" name="Int. J. Syst. Evol. Microbiol.">
        <title>The Global Catalogue of Microorganisms (GCM) 10K type strain sequencing project: providing services to taxonomists for standard genome sequencing and annotation.</title>
        <authorList>
            <consortium name="The Broad Institute Genomics Platform"/>
            <consortium name="The Broad Institute Genome Sequencing Center for Infectious Disease"/>
            <person name="Wu L."/>
            <person name="Ma J."/>
        </authorList>
    </citation>
    <scope>NUCLEOTIDE SEQUENCE [LARGE SCALE GENOMIC DNA]</scope>
    <source>
        <strain evidence="2">KCTC 23984</strain>
    </source>
</reference>
<sequence>MKASTNSSTKKLLSYLTILLVGAGLYSCVAATEVIGSWKRPEAVAETYNNVVVAAMTDNIQAKQIIEEQLEAQLEMRGIKATKSIELFPPSAIASEGADPDMMLQRIQGEGYDGIITAAVVDQETETRYVPGTNAYGAYTPVSRFGWYNTFRGYYGYMSPTLYQPGYYTKDKIYFLESNLYDAGSENLVWSAQSRSYDPGTVTSFADEFAEVTVKQLAKDNVIQ</sequence>
<organism evidence="1 2">
    <name type="scientific">Pontibacter toksunensis</name>
    <dbReference type="NCBI Taxonomy" id="1332631"/>
    <lineage>
        <taxon>Bacteria</taxon>
        <taxon>Pseudomonadati</taxon>
        <taxon>Bacteroidota</taxon>
        <taxon>Cytophagia</taxon>
        <taxon>Cytophagales</taxon>
        <taxon>Hymenobacteraceae</taxon>
        <taxon>Pontibacter</taxon>
    </lineage>
</organism>
<gene>
    <name evidence="1" type="ORF">ACFS7Z_23585</name>
</gene>
<keyword evidence="2" id="KW-1185">Reference proteome</keyword>
<proteinExistence type="predicted"/>
<comment type="caution">
    <text evidence="1">The sequence shown here is derived from an EMBL/GenBank/DDBJ whole genome shotgun (WGS) entry which is preliminary data.</text>
</comment>
<dbReference type="EMBL" id="JBHUOX010000028">
    <property type="protein sequence ID" value="MFD3003363.1"/>
    <property type="molecule type" value="Genomic_DNA"/>
</dbReference>
<evidence type="ECO:0000313" key="2">
    <source>
        <dbReference type="Proteomes" id="UP001597641"/>
    </source>
</evidence>
<protein>
    <recommendedName>
        <fullName evidence="3">DUF4136 domain-containing protein</fullName>
    </recommendedName>
</protein>
<evidence type="ECO:0000313" key="1">
    <source>
        <dbReference type="EMBL" id="MFD3003363.1"/>
    </source>
</evidence>
<accession>A0ABW6C607</accession>
<dbReference type="PROSITE" id="PS51257">
    <property type="entry name" value="PROKAR_LIPOPROTEIN"/>
    <property type="match status" value="1"/>
</dbReference>
<evidence type="ECO:0008006" key="3">
    <source>
        <dbReference type="Google" id="ProtNLM"/>
    </source>
</evidence>
<dbReference type="Proteomes" id="UP001597641">
    <property type="component" value="Unassembled WGS sequence"/>
</dbReference>
<name>A0ABW6C607_9BACT</name>